<dbReference type="CDD" id="cd00540">
    <property type="entry name" value="AAG"/>
    <property type="match status" value="1"/>
</dbReference>
<evidence type="ECO:0000256" key="5">
    <source>
        <dbReference type="HAMAP-Rule" id="MF_00527"/>
    </source>
</evidence>
<sequence>MNNNQQTKSKILPSSFYTRDDVVLISKELIGKYVFTDIEGSLCGGIIVETEAYMGPEDTGSHAFNGRRTGRNEIMYAEGGVTYMYICYGIHDMLNIVTGAAGTSHAVLIRALEPVVGLDIMRERRGVFNDDRRLCKGPGALAKALGLRKIHNGLSLQENTIWVEDRGNIIKDDDIVASARIGLNIEGPFRDIPWRFYIRGNRYVSRWG</sequence>
<comment type="caution">
    <text evidence="6">The sequence shown here is derived from an EMBL/GenBank/DDBJ whole genome shotgun (WGS) entry which is preliminary data.</text>
</comment>
<dbReference type="NCBIfam" id="TIGR00567">
    <property type="entry name" value="3mg"/>
    <property type="match status" value="1"/>
</dbReference>
<evidence type="ECO:0000256" key="1">
    <source>
        <dbReference type="ARBA" id="ARBA00009232"/>
    </source>
</evidence>
<organism evidence="6 7">
    <name type="scientific">Arcticibacter tournemirensis</name>
    <dbReference type="NCBI Taxonomy" id="699437"/>
    <lineage>
        <taxon>Bacteria</taxon>
        <taxon>Pseudomonadati</taxon>
        <taxon>Bacteroidota</taxon>
        <taxon>Sphingobacteriia</taxon>
        <taxon>Sphingobacteriales</taxon>
        <taxon>Sphingobacteriaceae</taxon>
        <taxon>Arcticibacter</taxon>
    </lineage>
</organism>
<proteinExistence type="inferred from homology"/>
<dbReference type="RefSeq" id="WP_128767456.1">
    <property type="nucleotide sequence ID" value="NZ_RXOC01000001.1"/>
</dbReference>
<comment type="similarity">
    <text evidence="1 5">Belongs to the DNA glycosylase MPG family.</text>
</comment>
<evidence type="ECO:0000256" key="3">
    <source>
        <dbReference type="ARBA" id="ARBA00022801"/>
    </source>
</evidence>
<evidence type="ECO:0000256" key="2">
    <source>
        <dbReference type="ARBA" id="ARBA00022763"/>
    </source>
</evidence>
<keyword evidence="4 5" id="KW-0234">DNA repair</keyword>
<reference evidence="6 7" key="1">
    <citation type="submission" date="2018-12" db="EMBL/GenBank/DDBJ databases">
        <title>The Draft Genome Sequence of the Soil Bacterium Pedobacter tournemirensis R1.</title>
        <authorList>
            <person name="He J."/>
        </authorList>
    </citation>
    <scope>NUCLEOTIDE SEQUENCE [LARGE SCALE GENOMIC DNA]</scope>
    <source>
        <strain evidence="6 7">R1</strain>
    </source>
</reference>
<dbReference type="InterPro" id="IPR011034">
    <property type="entry name" value="Formyl_transferase-like_C_sf"/>
</dbReference>
<dbReference type="GO" id="GO:0003677">
    <property type="term" value="F:DNA binding"/>
    <property type="evidence" value="ECO:0007669"/>
    <property type="project" value="InterPro"/>
</dbReference>
<dbReference type="InterPro" id="IPR036995">
    <property type="entry name" value="MPG_sf"/>
</dbReference>
<dbReference type="GO" id="GO:0003905">
    <property type="term" value="F:alkylbase DNA N-glycosylase activity"/>
    <property type="evidence" value="ECO:0007669"/>
    <property type="project" value="InterPro"/>
</dbReference>
<gene>
    <name evidence="6" type="ORF">EKH83_00660</name>
</gene>
<dbReference type="FunFam" id="3.10.300.10:FF:000001">
    <property type="entry name" value="Putative 3-methyladenine DNA glycosylase"/>
    <property type="match status" value="1"/>
</dbReference>
<dbReference type="Proteomes" id="UP000290848">
    <property type="component" value="Unassembled WGS sequence"/>
</dbReference>
<dbReference type="PANTHER" id="PTHR10429">
    <property type="entry name" value="DNA-3-METHYLADENINE GLYCOSYLASE"/>
    <property type="match status" value="1"/>
</dbReference>
<dbReference type="HAMAP" id="MF_00527">
    <property type="entry name" value="3MGH"/>
    <property type="match status" value="1"/>
</dbReference>
<dbReference type="InterPro" id="IPR003180">
    <property type="entry name" value="MPG"/>
</dbReference>
<dbReference type="SUPFAM" id="SSF50486">
    <property type="entry name" value="FMT C-terminal domain-like"/>
    <property type="match status" value="1"/>
</dbReference>
<dbReference type="Pfam" id="PF02245">
    <property type="entry name" value="Pur_DNA_glyco"/>
    <property type="match status" value="1"/>
</dbReference>
<dbReference type="PANTHER" id="PTHR10429:SF0">
    <property type="entry name" value="DNA-3-METHYLADENINE GLYCOSYLASE"/>
    <property type="match status" value="1"/>
</dbReference>
<evidence type="ECO:0000313" key="7">
    <source>
        <dbReference type="Proteomes" id="UP000290848"/>
    </source>
</evidence>
<dbReference type="EC" id="3.2.2.-" evidence="5"/>
<keyword evidence="3 5" id="KW-0378">Hydrolase</keyword>
<evidence type="ECO:0000313" key="6">
    <source>
        <dbReference type="EMBL" id="RXF72271.1"/>
    </source>
</evidence>
<name>A0A4Q0MFI4_9SPHI</name>
<evidence type="ECO:0000256" key="4">
    <source>
        <dbReference type="ARBA" id="ARBA00023204"/>
    </source>
</evidence>
<dbReference type="Gene3D" id="3.10.300.10">
    <property type="entry name" value="Methylpurine-DNA glycosylase (MPG)"/>
    <property type="match status" value="1"/>
</dbReference>
<dbReference type="GO" id="GO:0006284">
    <property type="term" value="P:base-excision repair"/>
    <property type="evidence" value="ECO:0007669"/>
    <property type="project" value="InterPro"/>
</dbReference>
<dbReference type="EMBL" id="RXOC01000001">
    <property type="protein sequence ID" value="RXF72271.1"/>
    <property type="molecule type" value="Genomic_DNA"/>
</dbReference>
<keyword evidence="2 5" id="KW-0227">DNA damage</keyword>
<protein>
    <recommendedName>
        <fullName evidence="5">Putative 3-methyladenine DNA glycosylase</fullName>
        <ecNumber evidence="5">3.2.2.-</ecNumber>
    </recommendedName>
</protein>
<accession>A0A4Q0MFI4</accession>
<dbReference type="AlphaFoldDB" id="A0A4Q0MFI4"/>